<dbReference type="Proteomes" id="UP000252517">
    <property type="component" value="Unassembled WGS sequence"/>
</dbReference>
<feature type="domain" description="Antitoxin VbhA" evidence="1">
    <location>
        <begin position="11"/>
        <end position="57"/>
    </location>
</feature>
<dbReference type="Gene3D" id="1.10.8.1050">
    <property type="entry name" value="Antitoxin VbhA-like"/>
    <property type="match status" value="1"/>
</dbReference>
<dbReference type="Pfam" id="PF18495">
    <property type="entry name" value="VbhA"/>
    <property type="match status" value="1"/>
</dbReference>
<reference evidence="2 3" key="1">
    <citation type="submission" date="2014-07" db="EMBL/GenBank/DDBJ databases">
        <title>Draft genome sequence of Thalassospira profundimaris S25-3-2.</title>
        <authorList>
            <person name="Lai Q."/>
            <person name="Shao Z."/>
        </authorList>
    </citation>
    <scope>NUCLEOTIDE SEQUENCE [LARGE SCALE GENOMIC DNA]</scope>
    <source>
        <strain evidence="2 3">S25-3-2</strain>
    </source>
</reference>
<dbReference type="RefSeq" id="WP_114090800.1">
    <property type="nucleotide sequence ID" value="NZ_JPWH01000047.1"/>
</dbReference>
<dbReference type="InterPro" id="IPR033788">
    <property type="entry name" value="VbhA-like"/>
</dbReference>
<evidence type="ECO:0000313" key="2">
    <source>
        <dbReference type="EMBL" id="RCK40145.1"/>
    </source>
</evidence>
<name>A0A367WFA2_9PROT</name>
<evidence type="ECO:0000259" key="1">
    <source>
        <dbReference type="Pfam" id="PF18495"/>
    </source>
</evidence>
<proteinExistence type="predicted"/>
<accession>A0A367WFA2</accession>
<dbReference type="InterPro" id="IPR043038">
    <property type="entry name" value="VbhA_sf"/>
</dbReference>
<comment type="caution">
    <text evidence="2">The sequence shown here is derived from an EMBL/GenBank/DDBJ whole genome shotgun (WGS) entry which is preliminary data.</text>
</comment>
<organism evidence="2 3">
    <name type="scientific">Thalassospira profundimaris</name>
    <dbReference type="NCBI Taxonomy" id="502049"/>
    <lineage>
        <taxon>Bacteria</taxon>
        <taxon>Pseudomonadati</taxon>
        <taxon>Pseudomonadota</taxon>
        <taxon>Alphaproteobacteria</taxon>
        <taxon>Rhodospirillales</taxon>
        <taxon>Thalassospiraceae</taxon>
        <taxon>Thalassospira</taxon>
    </lineage>
</organism>
<dbReference type="AlphaFoldDB" id="A0A367WFA2"/>
<dbReference type="OrthoDB" id="8664388at2"/>
<dbReference type="EMBL" id="JPWH01000047">
    <property type="protein sequence ID" value="RCK40145.1"/>
    <property type="molecule type" value="Genomic_DNA"/>
</dbReference>
<sequence>MSLTQEEAHSRHCKVASIIANQKLEDLEVDHQTRSDLQELANGSLTVDQALKRLHARIGHVQI</sequence>
<dbReference type="CDD" id="cd11586">
    <property type="entry name" value="VbhA_like"/>
    <property type="match status" value="1"/>
</dbReference>
<gene>
    <name evidence="2" type="ORF">TH25_25160</name>
</gene>
<protein>
    <recommendedName>
        <fullName evidence="1">Antitoxin VbhA domain-containing protein</fullName>
    </recommendedName>
</protein>
<evidence type="ECO:0000313" key="3">
    <source>
        <dbReference type="Proteomes" id="UP000252517"/>
    </source>
</evidence>
<dbReference type="InterPro" id="IPR041535">
    <property type="entry name" value="VbhA"/>
</dbReference>